<gene>
    <name evidence="1" type="ORF">BpHYR1_000830</name>
</gene>
<dbReference type="EMBL" id="REGN01010266">
    <property type="protein sequence ID" value="RMZ99340.1"/>
    <property type="molecule type" value="Genomic_DNA"/>
</dbReference>
<comment type="caution">
    <text evidence="1">The sequence shown here is derived from an EMBL/GenBank/DDBJ whole genome shotgun (WGS) entry which is preliminary data.</text>
</comment>
<evidence type="ECO:0000313" key="1">
    <source>
        <dbReference type="EMBL" id="RMZ99340.1"/>
    </source>
</evidence>
<accession>A0A3M7PKV8</accession>
<name>A0A3M7PKV8_BRAPC</name>
<organism evidence="1 2">
    <name type="scientific">Brachionus plicatilis</name>
    <name type="common">Marine rotifer</name>
    <name type="synonym">Brachionus muelleri</name>
    <dbReference type="NCBI Taxonomy" id="10195"/>
    <lineage>
        <taxon>Eukaryota</taxon>
        <taxon>Metazoa</taxon>
        <taxon>Spiralia</taxon>
        <taxon>Gnathifera</taxon>
        <taxon>Rotifera</taxon>
        <taxon>Eurotatoria</taxon>
        <taxon>Monogononta</taxon>
        <taxon>Pseudotrocha</taxon>
        <taxon>Ploima</taxon>
        <taxon>Brachionidae</taxon>
        <taxon>Brachionus</taxon>
    </lineage>
</organism>
<reference evidence="1 2" key="1">
    <citation type="journal article" date="2018" name="Sci. Rep.">
        <title>Genomic signatures of local adaptation to the degree of environmental predictability in rotifers.</title>
        <authorList>
            <person name="Franch-Gras L."/>
            <person name="Hahn C."/>
            <person name="Garcia-Roger E.M."/>
            <person name="Carmona M.J."/>
            <person name="Serra M."/>
            <person name="Gomez A."/>
        </authorList>
    </citation>
    <scope>NUCLEOTIDE SEQUENCE [LARGE SCALE GENOMIC DNA]</scope>
    <source>
        <strain evidence="1">HYR1</strain>
    </source>
</reference>
<sequence>MYQLIQTLYHPNKVSAKTLQVCKTLNVLQRLYLGGTKFVSADTFAEQFLGNYLLWKNGEKIDKATTYDNVIMITNFKLSILPCFIHSINLRYV</sequence>
<dbReference type="AlphaFoldDB" id="A0A3M7PKV8"/>
<keyword evidence="2" id="KW-1185">Reference proteome</keyword>
<dbReference type="Proteomes" id="UP000276133">
    <property type="component" value="Unassembled WGS sequence"/>
</dbReference>
<proteinExistence type="predicted"/>
<protein>
    <submittedName>
        <fullName evidence="1">Uncharacterized protein</fullName>
    </submittedName>
</protein>
<evidence type="ECO:0000313" key="2">
    <source>
        <dbReference type="Proteomes" id="UP000276133"/>
    </source>
</evidence>